<evidence type="ECO:0000259" key="2">
    <source>
        <dbReference type="Pfam" id="PF06580"/>
    </source>
</evidence>
<evidence type="ECO:0000313" key="3">
    <source>
        <dbReference type="EMBL" id="VAW42317.1"/>
    </source>
</evidence>
<protein>
    <recommendedName>
        <fullName evidence="2">Signal transduction histidine kinase internal region domain-containing protein</fullName>
    </recommendedName>
</protein>
<feature type="transmembrane region" description="Helical" evidence="1">
    <location>
        <begin position="21"/>
        <end position="40"/>
    </location>
</feature>
<feature type="transmembrane region" description="Helical" evidence="1">
    <location>
        <begin position="121"/>
        <end position="146"/>
    </location>
</feature>
<accession>A0A3B0VV29</accession>
<dbReference type="EMBL" id="UOEW01000358">
    <property type="protein sequence ID" value="VAW42317.1"/>
    <property type="molecule type" value="Genomic_DNA"/>
</dbReference>
<feature type="transmembrane region" description="Helical" evidence="1">
    <location>
        <begin position="60"/>
        <end position="79"/>
    </location>
</feature>
<feature type="transmembrane region" description="Helical" evidence="1">
    <location>
        <begin position="91"/>
        <end position="109"/>
    </location>
</feature>
<feature type="domain" description="Signal transduction histidine kinase internal region" evidence="2">
    <location>
        <begin position="199"/>
        <end position="277"/>
    </location>
</feature>
<sequence length="384" mass="43996">MIRVKLDFPSLRILSRSSTKYVFYIGIWVTIHPILVETYVNMSKKQQLKNIWLTDFCESLRVFISIVIIQIVVVIYALSFLSFDMEFLRKLSILTLLAQLVGLILLILLCKLRNFFNRLEVVKGVVVLSLLVVAFTSFLAQVIGYLDMQLTFVLFTSQDAINYLNIKLSLSAMVICLALVRYFYIQDQWHRQVQKLSEARLNALQARIKPHFLFNSLNSIASLISIDSHRAELAITDFSSLMRKTFTHKDTDINVKEELEWVKQYLAIEKLRLDTRLSYNIECDASLFTKQIPILCLQPLVENAVLHGIAPLENGGNIDISIDSRDNVLIMQVCNPYIYNKSPKSNGMALKNIAERLLLQYGTTAFIQVEKDDGLYCVKIGIPL</sequence>
<dbReference type="PANTHER" id="PTHR34220:SF7">
    <property type="entry name" value="SENSOR HISTIDINE KINASE YPDA"/>
    <property type="match status" value="1"/>
</dbReference>
<keyword evidence="1" id="KW-0472">Membrane</keyword>
<dbReference type="GO" id="GO:0000155">
    <property type="term" value="F:phosphorelay sensor kinase activity"/>
    <property type="evidence" value="ECO:0007669"/>
    <property type="project" value="InterPro"/>
</dbReference>
<reference evidence="3" key="1">
    <citation type="submission" date="2018-06" db="EMBL/GenBank/DDBJ databases">
        <authorList>
            <person name="Zhirakovskaya E."/>
        </authorList>
    </citation>
    <scope>NUCLEOTIDE SEQUENCE</scope>
</reference>
<dbReference type="Pfam" id="PF06580">
    <property type="entry name" value="His_kinase"/>
    <property type="match status" value="1"/>
</dbReference>
<proteinExistence type="predicted"/>
<keyword evidence="1" id="KW-1133">Transmembrane helix</keyword>
<dbReference type="GO" id="GO:0016020">
    <property type="term" value="C:membrane"/>
    <property type="evidence" value="ECO:0007669"/>
    <property type="project" value="InterPro"/>
</dbReference>
<keyword evidence="1" id="KW-0812">Transmembrane</keyword>
<dbReference type="PANTHER" id="PTHR34220">
    <property type="entry name" value="SENSOR HISTIDINE KINASE YPDA"/>
    <property type="match status" value="1"/>
</dbReference>
<feature type="transmembrane region" description="Helical" evidence="1">
    <location>
        <begin position="166"/>
        <end position="185"/>
    </location>
</feature>
<dbReference type="InterPro" id="IPR036890">
    <property type="entry name" value="HATPase_C_sf"/>
</dbReference>
<name>A0A3B0VV29_9ZZZZ</name>
<organism evidence="3">
    <name type="scientific">hydrothermal vent metagenome</name>
    <dbReference type="NCBI Taxonomy" id="652676"/>
    <lineage>
        <taxon>unclassified sequences</taxon>
        <taxon>metagenomes</taxon>
        <taxon>ecological metagenomes</taxon>
    </lineage>
</organism>
<dbReference type="AlphaFoldDB" id="A0A3B0VV29"/>
<gene>
    <name evidence="3" type="ORF">MNBD_GAMMA01-1098</name>
</gene>
<dbReference type="InterPro" id="IPR050640">
    <property type="entry name" value="Bact_2-comp_sensor_kinase"/>
</dbReference>
<dbReference type="InterPro" id="IPR010559">
    <property type="entry name" value="Sig_transdc_His_kin_internal"/>
</dbReference>
<evidence type="ECO:0000256" key="1">
    <source>
        <dbReference type="SAM" id="Phobius"/>
    </source>
</evidence>
<dbReference type="Gene3D" id="3.30.565.10">
    <property type="entry name" value="Histidine kinase-like ATPase, C-terminal domain"/>
    <property type="match status" value="1"/>
</dbReference>